<feature type="compositionally biased region" description="Acidic residues" evidence="1">
    <location>
        <begin position="95"/>
        <end position="112"/>
    </location>
</feature>
<evidence type="ECO:0000313" key="2">
    <source>
        <dbReference type="EMBL" id="VFQ95241.1"/>
    </source>
</evidence>
<feature type="region of interest" description="Disordered" evidence="1">
    <location>
        <begin position="1"/>
        <end position="112"/>
    </location>
</feature>
<sequence length="478" mass="55782">MKGMKGLSKKRKRLEEDHAIIQRESEEKSPETEADPANPATDEVVLKDAEEQSPKTSQRLKRKTKKQEQRRRKRERKAEEVEKSNQLEEKVFESTTEESSEAELNESLSEEADEREAKLSKLDEQFLQLSKQLISWVYDHKHIIWSKLPNNQIKLSSTIRRVLRAIFGMAYRTICLDGGAHTHLGDVLIRRGRVIYEKNGFEKPASLASLKKCILALKQIILMILNVAKTKVSHAPVSIVKFLELCETALALEKGKVNEELVKIGRLRKFCYFVFKNPVVYDRDDEFKYLFKIKNLVEMDEVGFKNHVELKGCFDGYVKRITKGDKELHQIRCFNSQINNAKGPKKGKKATVLGKSKKSKKSKKNKNVKKDAINNMYDDPYNCIRLILNIIRHFQGTAFDLKIEAHGRYNMHQILREALDRYYLDIIPISWYVLAMELWEHEGKEFYLRNYRNLEHLMEKKPKILGIFNEIIDQSLLL</sequence>
<proteinExistence type="predicted"/>
<evidence type="ECO:0000256" key="1">
    <source>
        <dbReference type="SAM" id="MobiDB-lite"/>
    </source>
</evidence>
<accession>A0A484N1T6</accession>
<dbReference type="EMBL" id="OOIL02005599">
    <property type="protein sequence ID" value="VFQ95241.1"/>
    <property type="molecule type" value="Genomic_DNA"/>
</dbReference>
<feature type="compositionally biased region" description="Basic residues" evidence="1">
    <location>
        <begin position="58"/>
        <end position="75"/>
    </location>
</feature>
<name>A0A484N1T6_9ASTE</name>
<feature type="compositionally biased region" description="Basic residues" evidence="1">
    <location>
        <begin position="343"/>
        <end position="367"/>
    </location>
</feature>
<reference evidence="2 3" key="1">
    <citation type="submission" date="2018-04" db="EMBL/GenBank/DDBJ databases">
        <authorList>
            <person name="Vogel A."/>
        </authorList>
    </citation>
    <scope>NUCLEOTIDE SEQUENCE [LARGE SCALE GENOMIC DNA]</scope>
</reference>
<feature type="compositionally biased region" description="Basic and acidic residues" evidence="1">
    <location>
        <begin position="44"/>
        <end position="53"/>
    </location>
</feature>
<gene>
    <name evidence="2" type="ORF">CCAM_LOCUS37017</name>
</gene>
<feature type="region of interest" description="Disordered" evidence="1">
    <location>
        <begin position="342"/>
        <end position="367"/>
    </location>
</feature>
<keyword evidence="3" id="KW-1185">Reference proteome</keyword>
<evidence type="ECO:0000313" key="3">
    <source>
        <dbReference type="Proteomes" id="UP000595140"/>
    </source>
</evidence>
<feature type="compositionally biased region" description="Basic and acidic residues" evidence="1">
    <location>
        <begin position="76"/>
        <end position="92"/>
    </location>
</feature>
<organism evidence="2 3">
    <name type="scientific">Cuscuta campestris</name>
    <dbReference type="NCBI Taxonomy" id="132261"/>
    <lineage>
        <taxon>Eukaryota</taxon>
        <taxon>Viridiplantae</taxon>
        <taxon>Streptophyta</taxon>
        <taxon>Embryophyta</taxon>
        <taxon>Tracheophyta</taxon>
        <taxon>Spermatophyta</taxon>
        <taxon>Magnoliopsida</taxon>
        <taxon>eudicotyledons</taxon>
        <taxon>Gunneridae</taxon>
        <taxon>Pentapetalae</taxon>
        <taxon>asterids</taxon>
        <taxon>lamiids</taxon>
        <taxon>Solanales</taxon>
        <taxon>Convolvulaceae</taxon>
        <taxon>Cuscuteae</taxon>
        <taxon>Cuscuta</taxon>
        <taxon>Cuscuta subgen. Grammica</taxon>
        <taxon>Cuscuta sect. Cleistogrammica</taxon>
    </lineage>
</organism>
<dbReference type="AlphaFoldDB" id="A0A484N1T6"/>
<dbReference type="Proteomes" id="UP000595140">
    <property type="component" value="Unassembled WGS sequence"/>
</dbReference>
<protein>
    <submittedName>
        <fullName evidence="2">Uncharacterized protein</fullName>
    </submittedName>
</protein>
<feature type="compositionally biased region" description="Basic and acidic residues" evidence="1">
    <location>
        <begin position="13"/>
        <end position="31"/>
    </location>
</feature>